<keyword evidence="3 7" id="KW-0498">Mitosis</keyword>
<dbReference type="GO" id="GO:0005634">
    <property type="term" value="C:nucleus"/>
    <property type="evidence" value="ECO:0007669"/>
    <property type="project" value="UniProtKB-SubCell"/>
</dbReference>
<evidence type="ECO:0000256" key="4">
    <source>
        <dbReference type="ARBA" id="ARBA00023067"/>
    </source>
</evidence>
<name>A0ABC8TLJ8_9AQUA</name>
<evidence type="ECO:0000256" key="1">
    <source>
        <dbReference type="ARBA" id="ARBA00004123"/>
    </source>
</evidence>
<feature type="domain" description="Condensin complex subunit 1 C-terminal" evidence="10">
    <location>
        <begin position="1217"/>
        <end position="1391"/>
    </location>
</feature>
<dbReference type="GO" id="GO:0000779">
    <property type="term" value="C:condensed chromosome, centromeric region"/>
    <property type="evidence" value="ECO:0007669"/>
    <property type="project" value="UniProtKB-UniRule"/>
</dbReference>
<gene>
    <name evidence="11" type="ORF">ILEXP_LOCUS39561</name>
</gene>
<reference evidence="11 12" key="1">
    <citation type="submission" date="2024-02" db="EMBL/GenBank/DDBJ databases">
        <authorList>
            <person name="Vignale AGUSTIN F."/>
            <person name="Sosa J E."/>
            <person name="Modenutti C."/>
        </authorList>
    </citation>
    <scope>NUCLEOTIDE SEQUENCE [LARGE SCALE GENOMIC DNA]</scope>
</reference>
<organism evidence="11 12">
    <name type="scientific">Ilex paraguariensis</name>
    <name type="common">yerba mate</name>
    <dbReference type="NCBI Taxonomy" id="185542"/>
    <lineage>
        <taxon>Eukaryota</taxon>
        <taxon>Viridiplantae</taxon>
        <taxon>Streptophyta</taxon>
        <taxon>Embryophyta</taxon>
        <taxon>Tracheophyta</taxon>
        <taxon>Spermatophyta</taxon>
        <taxon>Magnoliopsida</taxon>
        <taxon>eudicotyledons</taxon>
        <taxon>Gunneridae</taxon>
        <taxon>Pentapetalae</taxon>
        <taxon>asterids</taxon>
        <taxon>campanulids</taxon>
        <taxon>Aquifoliales</taxon>
        <taxon>Aquifoliaceae</taxon>
        <taxon>Ilex</taxon>
    </lineage>
</organism>
<evidence type="ECO:0000256" key="5">
    <source>
        <dbReference type="ARBA" id="ARBA00023242"/>
    </source>
</evidence>
<feature type="region of interest" description="Disordered" evidence="8">
    <location>
        <begin position="126"/>
        <end position="163"/>
    </location>
</feature>
<feature type="compositionally biased region" description="Polar residues" evidence="8">
    <location>
        <begin position="126"/>
        <end position="135"/>
    </location>
</feature>
<keyword evidence="9" id="KW-0472">Membrane</keyword>
<dbReference type="EMBL" id="CAUOFW020005425">
    <property type="protein sequence ID" value="CAK9170073.1"/>
    <property type="molecule type" value="Genomic_DNA"/>
</dbReference>
<dbReference type="PIRSF" id="PIRSF036508">
    <property type="entry name" value="Condns_HCP-6"/>
    <property type="match status" value="1"/>
</dbReference>
<dbReference type="SUPFAM" id="SSF48371">
    <property type="entry name" value="ARM repeat"/>
    <property type="match status" value="1"/>
</dbReference>
<protein>
    <recommendedName>
        <fullName evidence="7">Condensin-2 complex subunit</fullName>
    </recommendedName>
</protein>
<evidence type="ECO:0000256" key="7">
    <source>
        <dbReference type="PIRNR" id="PIRNR036508"/>
    </source>
</evidence>
<feature type="compositionally biased region" description="Basic residues" evidence="8">
    <location>
        <begin position="136"/>
        <end position="146"/>
    </location>
</feature>
<evidence type="ECO:0000256" key="9">
    <source>
        <dbReference type="SAM" id="Phobius"/>
    </source>
</evidence>
<dbReference type="InterPro" id="IPR011989">
    <property type="entry name" value="ARM-like"/>
</dbReference>
<evidence type="ECO:0000256" key="8">
    <source>
        <dbReference type="SAM" id="MobiDB-lite"/>
    </source>
</evidence>
<keyword evidence="9" id="KW-1133">Transmembrane helix</keyword>
<dbReference type="InterPro" id="IPR016024">
    <property type="entry name" value="ARM-type_fold"/>
</dbReference>
<feature type="region of interest" description="Disordered" evidence="8">
    <location>
        <begin position="1536"/>
        <end position="1557"/>
    </location>
</feature>
<dbReference type="Proteomes" id="UP001642360">
    <property type="component" value="Unassembled WGS sequence"/>
</dbReference>
<keyword evidence="12" id="KW-1185">Reference proteome</keyword>
<comment type="subcellular location">
    <subcellularLocation>
        <location evidence="1 7">Nucleus</location>
    </subcellularLocation>
</comment>
<evidence type="ECO:0000259" key="10">
    <source>
        <dbReference type="Pfam" id="PF12717"/>
    </source>
</evidence>
<evidence type="ECO:0000256" key="2">
    <source>
        <dbReference type="ARBA" id="ARBA00022618"/>
    </source>
</evidence>
<sequence>MEEVVYRIVSEFEIHHSLLENPNSSTPISESVLLDLQTLLDYTSNTKDPIDIDCLFDELSSKNLSVSILVRTISSAMDSGPTHIGLLASKVYLSLLLCPNAPVFTLFTPMAFLSLLRSIRRSFKKPNSGTVGHLSSQHRARRKKGGGRGGQLRNRSQNVQDGENESEERVFDVRVLFSVLERLELVLCLIHLDRFPDSLKSLVQAVAEIPVMAIELCGNSGNYGKLCHLCSRVLSEVLKAEHGDQSITAAEVLKSLSPSILFLKSQARDFALGFIVNKMMVMTKDSSEIKKAIVNLPKYLVQKAPERSEPRASAVESIMEIVKVMEFGDQVGFAEYVVKMSQGKAQLRLLAVDLVPMLIMSLRDPLGVNTESGVENSWGLRCLEALIRRCSDVIAGIRARALTTLAQCVGFLSDDDRSQTVLKEVMGFGNEGTNSVEGGITDILRQRCMDEKAAVRKAALLLVSKLMALLGGALDGVLLAAMGMACSDPLVSIRKAAVSALSEAFRTFSYDNVTKEWLHSVPRLISDNESSIQEECETMFLELVLDRVSRAGSTYVPHEESVFSDPNGKLKDLESKIDLLYPEGVLGLLKEICDGEVTPWVKKICTSLGKKKRLKAKIATALQNIIRTSEFLWLSHSMPIEKWTAPPGAWFLLSEVSAFLSKAVDWEFLHHHWQLLDKYGPEGELKSPLQNGDLDEEVMGIESHSVAWAGDRVFLLQTISNVSVELPPEPAADLAHNLLKRIEEFDMHATEVNAHVRALRTLCKRKALNPEEANSLVMKWVGQLLSKATGILEMYMSKDTEAYKDSSVLTPLSGTRKAKKAAIKLPTLVSQAITAVYTIGSLVIVSPSADLKTIIPVLHTIITSGSSDLEFSNLLGPAVSVKQRVPSLYIQAWLTMGKICLADGKLAKRYIPLFVQELEKSDCAALRNNIVVMMADFCVRYTALIDCYISKITKCLRDPCELVRRQTFILLSRLLQRDYVKWRGVLFLRFLLSLVDESEKIRQLADFFFGNILKAKAPLLAYNSFVEAIFVLNDCNAHTGHSNTQSLRTENQLFSLRGNDEMSRSKRMHIYVSLLKQMAPEHLLATFAKDTEAYKDSSVLTPLSGTRKAKKAAIKLPTLVSQAITAVYTIGSLVIVSPSADLKTIIPVLHTIITSGSSDLEFSNLLGPAVSVKQRVPSLYIQAWLTMGKICLADGKLAKRYIPLFVQELEKSDCAALRNNIVVMMADFCVRYTALIDCYISKITKCLRDPCELVRRQTFILLSRLLQRDYVKWRGVLFLRFLLSLVDESEKIRQLADFFFGNILKAKAPLLAYNSFVEAIFVLNDCNAHTGHSNTQSLRTENQLFSLRGNDEMSRSKRMHIYVSLLKQMAPEHLLATFAKVCAEILASASDGALSIEDTTGKSVLQDAFQILSCKEIRIPSNRGSSSESAGMDEESGESGEASAARGRIITQAVKKGLIQNTIPIFIELKRLLESKNSPLTGSLMECLRVLLKDYKNEIDDILVADKQLQKELIYDMQKYDSMKMKSTAAEAVATMQRSDTYRSPGEPKAVSGRNSQNKFTEKLHGSSKVASAMADAVAEATARSVLREVNLGASTPPLCAMSVPKLKPTTGRTLSQGDQAAAVLESLRRRQSFESDEE</sequence>
<keyword evidence="6 7" id="KW-0131">Cell cycle</keyword>
<comment type="subunit">
    <text evidence="7">Component of the condensin-2 complex.</text>
</comment>
<keyword evidence="9" id="KW-0812">Transmembrane</keyword>
<dbReference type="Pfam" id="PF12717">
    <property type="entry name" value="Cnd1"/>
    <property type="match status" value="2"/>
</dbReference>
<evidence type="ECO:0000313" key="11">
    <source>
        <dbReference type="EMBL" id="CAK9170073.1"/>
    </source>
</evidence>
<dbReference type="InterPro" id="IPR032682">
    <property type="entry name" value="Cnd1_C"/>
</dbReference>
<dbReference type="InterPro" id="IPR012371">
    <property type="entry name" value="NCAPD3"/>
</dbReference>
<proteinExistence type="predicted"/>
<feature type="transmembrane region" description="Helical" evidence="9">
    <location>
        <begin position="91"/>
        <end position="116"/>
    </location>
</feature>
<keyword evidence="4 7" id="KW-0226">DNA condensation</keyword>
<feature type="region of interest" description="Disordered" evidence="8">
    <location>
        <begin position="1420"/>
        <end position="1444"/>
    </location>
</feature>
<keyword evidence="5 7" id="KW-0539">Nucleus</keyword>
<dbReference type="InterPro" id="IPR026971">
    <property type="entry name" value="CND1/NCAPD3"/>
</dbReference>
<keyword evidence="2 7" id="KW-0132">Cell division</keyword>
<accession>A0ABC8TLJ8</accession>
<feature type="domain" description="Condensin complex subunit 1 C-terminal" evidence="10">
    <location>
        <begin position="926"/>
        <end position="1080"/>
    </location>
</feature>
<evidence type="ECO:0000256" key="3">
    <source>
        <dbReference type="ARBA" id="ARBA00022776"/>
    </source>
</evidence>
<dbReference type="GO" id="GO:0007076">
    <property type="term" value="P:mitotic chromosome condensation"/>
    <property type="evidence" value="ECO:0007669"/>
    <property type="project" value="UniProtKB-UniRule"/>
</dbReference>
<dbReference type="PANTHER" id="PTHR14222">
    <property type="entry name" value="CONDENSIN"/>
    <property type="match status" value="1"/>
</dbReference>
<comment type="caution">
    <text evidence="11">The sequence shown here is derived from an EMBL/GenBank/DDBJ whole genome shotgun (WGS) entry which is preliminary data.</text>
</comment>
<dbReference type="GO" id="GO:0000796">
    <property type="term" value="C:condensin complex"/>
    <property type="evidence" value="ECO:0007669"/>
    <property type="project" value="UniProtKB-UniRule"/>
</dbReference>
<evidence type="ECO:0000256" key="6">
    <source>
        <dbReference type="ARBA" id="ARBA00023306"/>
    </source>
</evidence>
<dbReference type="Gene3D" id="1.25.10.10">
    <property type="entry name" value="Leucine-rich Repeat Variant"/>
    <property type="match status" value="1"/>
</dbReference>
<dbReference type="PANTHER" id="PTHR14222:SF1">
    <property type="entry name" value="CONDENSIN-2 COMPLEX SUBUNIT D3"/>
    <property type="match status" value="1"/>
</dbReference>
<dbReference type="GO" id="GO:0051301">
    <property type="term" value="P:cell division"/>
    <property type="evidence" value="ECO:0007669"/>
    <property type="project" value="UniProtKB-UniRule"/>
</dbReference>
<evidence type="ECO:0000313" key="12">
    <source>
        <dbReference type="Proteomes" id="UP001642360"/>
    </source>
</evidence>